<reference evidence="1 2" key="1">
    <citation type="submission" date="2021-03" db="EMBL/GenBank/DDBJ databases">
        <title>Sequencing the genomes of 1000 actinobacteria strains.</title>
        <authorList>
            <person name="Klenk H.-P."/>
        </authorList>
    </citation>
    <scope>NUCLEOTIDE SEQUENCE [LARGE SCALE GENOMIC DNA]</scope>
    <source>
        <strain evidence="1 2">DSM 45516</strain>
    </source>
</reference>
<comment type="caution">
    <text evidence="1">The sequence shown here is derived from an EMBL/GenBank/DDBJ whole genome shotgun (WGS) entry which is preliminary data.</text>
</comment>
<dbReference type="EMBL" id="JAGGMR010000001">
    <property type="protein sequence ID" value="MBP2193718.1"/>
    <property type="molecule type" value="Genomic_DNA"/>
</dbReference>
<gene>
    <name evidence="1" type="ORF">BJ987_006619</name>
</gene>
<protein>
    <recommendedName>
        <fullName evidence="3">Lipoprotein</fullName>
    </recommendedName>
</protein>
<proteinExistence type="predicted"/>
<evidence type="ECO:0000313" key="1">
    <source>
        <dbReference type="EMBL" id="MBP2193718.1"/>
    </source>
</evidence>
<evidence type="ECO:0008006" key="3">
    <source>
        <dbReference type="Google" id="ProtNLM"/>
    </source>
</evidence>
<sequence>MTVLSSPHAPRIARSGVRSGVLLVVLALGLSAFTVGCADDSDTAAVSDGTEPLGIGKEVTVPISEAAATLVSAGEEPHAVLRPDYPAGTTQQVTLRTEHSIQQQINDQPVRDFSTAPLTIPMTAQTNAEGCDLTLGAVTSPDPALNKALTAADGSHAGFEFSDDGAITALRLEPSPDTSNAARAALEQAFYQAVYRSIMFPDEPVGEGAVWTVHQEVDGGVTLDQVTTATLAHRAGNRLTIDLNVTQVPKSKVWSLPNNAGTLDIEDYVMQGQGTITVDLGLPLPVSGTINLGGHQAYRDPRSQSNLRQTITTQVSWTE</sequence>
<keyword evidence="2" id="KW-1185">Reference proteome</keyword>
<accession>A0ABS4QRI2</accession>
<name>A0ABS4QRI2_9NOCA</name>
<organism evidence="1 2">
    <name type="scientific">Nocardia goodfellowii</name>
    <dbReference type="NCBI Taxonomy" id="882446"/>
    <lineage>
        <taxon>Bacteria</taxon>
        <taxon>Bacillati</taxon>
        <taxon>Actinomycetota</taxon>
        <taxon>Actinomycetes</taxon>
        <taxon>Mycobacteriales</taxon>
        <taxon>Nocardiaceae</taxon>
        <taxon>Nocardia</taxon>
    </lineage>
</organism>
<dbReference type="Proteomes" id="UP001519325">
    <property type="component" value="Unassembled WGS sequence"/>
</dbReference>
<evidence type="ECO:0000313" key="2">
    <source>
        <dbReference type="Proteomes" id="UP001519325"/>
    </source>
</evidence>